<evidence type="ECO:0000313" key="1">
    <source>
        <dbReference type="WBParaSite" id="ASIM_0000352901-mRNA-1"/>
    </source>
</evidence>
<accession>A0A0M3J7I2</accession>
<organism evidence="1">
    <name type="scientific">Anisakis simplex</name>
    <name type="common">Herring worm</name>
    <dbReference type="NCBI Taxonomy" id="6269"/>
    <lineage>
        <taxon>Eukaryota</taxon>
        <taxon>Metazoa</taxon>
        <taxon>Ecdysozoa</taxon>
        <taxon>Nematoda</taxon>
        <taxon>Chromadorea</taxon>
        <taxon>Rhabditida</taxon>
        <taxon>Spirurina</taxon>
        <taxon>Ascaridomorpha</taxon>
        <taxon>Ascaridoidea</taxon>
        <taxon>Anisakidae</taxon>
        <taxon>Anisakis</taxon>
        <taxon>Anisakis simplex complex</taxon>
    </lineage>
</organism>
<name>A0A0M3J7I2_ANISI</name>
<dbReference type="WBParaSite" id="ASIM_0000352901-mRNA-1">
    <property type="protein sequence ID" value="ASIM_0000352901-mRNA-1"/>
    <property type="gene ID" value="ASIM_0000352901"/>
</dbReference>
<reference evidence="1" key="1">
    <citation type="submission" date="2017-02" db="UniProtKB">
        <authorList>
            <consortium name="WormBaseParasite"/>
        </authorList>
    </citation>
    <scope>IDENTIFICATION</scope>
</reference>
<proteinExistence type="predicted"/>
<protein>
    <submittedName>
        <fullName evidence="1">Variable lymphocyte receptor A cassette</fullName>
    </submittedName>
</protein>
<dbReference type="AlphaFoldDB" id="A0A0M3J7I2"/>
<sequence length="30" mass="3352">LEEVRVGLVPPVALVKLQLLQMIRVLSKIP</sequence>